<evidence type="ECO:0000256" key="5">
    <source>
        <dbReference type="ARBA" id="ARBA00021614"/>
    </source>
</evidence>
<keyword evidence="16" id="KW-0007">Acetylation</keyword>
<accession>A0A6S7I2D3</accession>
<dbReference type="GO" id="GO:0051787">
    <property type="term" value="F:misfolded protein binding"/>
    <property type="evidence" value="ECO:0007669"/>
    <property type="project" value="TreeGrafter"/>
</dbReference>
<feature type="region of interest" description="Disordered" evidence="23">
    <location>
        <begin position="70"/>
        <end position="99"/>
    </location>
</feature>
<evidence type="ECO:0000256" key="9">
    <source>
        <dbReference type="ARBA" id="ARBA00022553"/>
    </source>
</evidence>
<keyword evidence="12" id="KW-0221">Differentiation</keyword>
<keyword evidence="6" id="KW-0813">Transport</keyword>
<evidence type="ECO:0000256" key="8">
    <source>
        <dbReference type="ARBA" id="ARBA00022525"/>
    </source>
</evidence>
<comment type="subcellular location">
    <subcellularLocation>
        <location evidence="3">Cytoplasm</location>
        <location evidence="3">Cytosol</location>
    </subcellularLocation>
    <subcellularLocation>
        <location evidence="2">Nucleus</location>
    </subcellularLocation>
    <subcellularLocation>
        <location evidence="4">Secreted</location>
        <location evidence="4">Extracellular exosome</location>
    </subcellularLocation>
</comment>
<sequence length="432" mass="45520">MEVTVKTLDSQTKTFNVSLETTVKEFKSKIAEEMNIPFEKQRLIFQGKVLQDDKPLQEYKVDGCVVHLVERQPPRATRSNGQSTETTTSSTATTTSPANMFMGAFPLPVDVMGVTQQIVQGIIQQIGAESAQANISTSSSDDGSSVNVHINLSTVMARNDARSRLAPARAHLNNVSRIINRLQNDGLPSGRDLNGDSSNSETPSGNEGTENNNNGNALGDLADVLQQVVRLNDEIRPHLERYQELLRSGTDRELRPVDDLLPDLAAEALHSLSHAYHALSDITTNFRIPEPRLNVLPSMSPVPIAPVRNTNASSPNSQSQPSSTSQTTTGAPSGIPIGIGLRPGGGLGTGIGLRTGRGLGLSFTPRPGVTLRPGNGIPFGSRNGIPAGIGLFPAGAGLGASFPGNPVTSVPTTGAAVTSTAAGNVPRPQNPQ</sequence>
<dbReference type="InterPro" id="IPR000626">
    <property type="entry name" value="Ubiquitin-like_dom"/>
</dbReference>
<feature type="compositionally biased region" description="Polar residues" evidence="23">
    <location>
        <begin position="195"/>
        <end position="204"/>
    </location>
</feature>
<reference evidence="24" key="1">
    <citation type="submission" date="2020-04" db="EMBL/GenBank/DDBJ databases">
        <authorList>
            <person name="Alioto T."/>
            <person name="Alioto T."/>
            <person name="Gomez Garrido J."/>
        </authorList>
    </citation>
    <scope>NUCLEOTIDE SEQUENCE</scope>
    <source>
        <strain evidence="24">A484AB</strain>
    </source>
</reference>
<evidence type="ECO:0000256" key="11">
    <source>
        <dbReference type="ARBA" id="ARBA00022737"/>
    </source>
</evidence>
<feature type="region of interest" description="Disordered" evidence="23">
    <location>
        <begin position="410"/>
        <end position="432"/>
    </location>
</feature>
<keyword evidence="13" id="KW-0156">Chromatin regulator</keyword>
<dbReference type="InterPro" id="IPR019954">
    <property type="entry name" value="Ubiquitin_CS"/>
</dbReference>
<dbReference type="PANTHER" id="PTHR15204:SF0">
    <property type="entry name" value="LARGE PROLINE-RICH PROTEIN BAG6"/>
    <property type="match status" value="1"/>
</dbReference>
<dbReference type="GO" id="GO:0005576">
    <property type="term" value="C:extracellular region"/>
    <property type="evidence" value="ECO:0007669"/>
    <property type="project" value="UniProtKB-SubCell"/>
</dbReference>
<dbReference type="CDD" id="cd01809">
    <property type="entry name" value="Ubl_BAG6"/>
    <property type="match status" value="1"/>
</dbReference>
<feature type="compositionally biased region" description="Low complexity" evidence="23">
    <location>
        <begin position="205"/>
        <end position="218"/>
    </location>
</feature>
<comment type="function">
    <text evidence="1">Released extracellularly via exosomes, it is a ligand of the natural killer/NK cells receptor NCR3 and stimulates NK cells cytotoxicity. It may thereby trigger NK cells cytotoxicity against neighboring tumor cells and immature myeloid dendritic cells (DC).</text>
</comment>
<dbReference type="InterPro" id="IPR021925">
    <property type="entry name" value="BAG6"/>
</dbReference>
<dbReference type="GO" id="GO:0071818">
    <property type="term" value="C:BAT3 complex"/>
    <property type="evidence" value="ECO:0007669"/>
    <property type="project" value="TreeGrafter"/>
</dbReference>
<comment type="subunit">
    <text evidence="22">Component of the BAG6/BAT3 complex, also named BAT3 complex, at least composed of BAG6, UBL4A and GET4/TRC35. Interacts with GET4; the interaction is direct and localizes BAG6 in the cytosol. Interacts with UBL4A; the interaction is direct and required for UBL4A protein stability. Interacts with AIFM1. Interacts with HSPA2. Interacts with CTCFL. Interacts with p300/EP300. Interacts (via ubiquitin-like domain) with RNF126; required for BAG6-dependent ubiquitination of proteins mislocalized to the cytosol. Interacts (via ubiquitin-like domain) with SGTA; SGTA competes with RNF126 by binding the same region of BAG6, thereby promoting deubiquitination of BAG6-target proteins and rescuing them from degradation. Interacts with ricin A chain. Interacts with VCP and AMFR; both form the VCP/p97-AMFR/gp78 complex. Interacts with SYVN1. Interacts with USP13; the interaction is direct and may mediate UBL4A deubiquitination. Interacts with ZFAND2B. Interacts with KPNA2. Interacts with UBQLN4.</text>
</comment>
<evidence type="ECO:0000256" key="3">
    <source>
        <dbReference type="ARBA" id="ARBA00004514"/>
    </source>
</evidence>
<evidence type="ECO:0000256" key="4">
    <source>
        <dbReference type="ARBA" id="ARBA00004550"/>
    </source>
</evidence>
<feature type="non-terminal residue" evidence="24">
    <location>
        <position position="1"/>
    </location>
</feature>
<keyword evidence="7" id="KW-0963">Cytoplasm</keyword>
<feature type="compositionally biased region" description="Low complexity" evidence="23">
    <location>
        <begin position="83"/>
        <end position="96"/>
    </location>
</feature>
<dbReference type="GO" id="GO:0007283">
    <property type="term" value="P:spermatogenesis"/>
    <property type="evidence" value="ECO:0007669"/>
    <property type="project" value="UniProtKB-KW"/>
</dbReference>
<feature type="compositionally biased region" description="Low complexity" evidence="23">
    <location>
        <begin position="309"/>
        <end position="340"/>
    </location>
</feature>
<evidence type="ECO:0000256" key="19">
    <source>
        <dbReference type="ARBA" id="ARBA00029739"/>
    </source>
</evidence>
<feature type="compositionally biased region" description="Low complexity" evidence="23">
    <location>
        <begin position="410"/>
        <end position="423"/>
    </location>
</feature>
<dbReference type="SUPFAM" id="SSF54236">
    <property type="entry name" value="Ubiquitin-like"/>
    <property type="match status" value="1"/>
</dbReference>
<dbReference type="GO" id="GO:0005634">
    <property type="term" value="C:nucleus"/>
    <property type="evidence" value="ECO:0007669"/>
    <property type="project" value="UniProtKB-SubCell"/>
</dbReference>
<evidence type="ECO:0000256" key="20">
    <source>
        <dbReference type="ARBA" id="ARBA00030033"/>
    </source>
</evidence>
<organism evidence="24 25">
    <name type="scientific">Paramuricea clavata</name>
    <name type="common">Red gorgonian</name>
    <name type="synonym">Violescent sea-whip</name>
    <dbReference type="NCBI Taxonomy" id="317549"/>
    <lineage>
        <taxon>Eukaryota</taxon>
        <taxon>Metazoa</taxon>
        <taxon>Cnidaria</taxon>
        <taxon>Anthozoa</taxon>
        <taxon>Octocorallia</taxon>
        <taxon>Malacalcyonacea</taxon>
        <taxon>Plexauridae</taxon>
        <taxon>Paramuricea</taxon>
    </lineage>
</organism>
<feature type="region of interest" description="Disordered" evidence="23">
    <location>
        <begin position="183"/>
        <end position="218"/>
    </location>
</feature>
<dbReference type="PANTHER" id="PTHR15204">
    <property type="entry name" value="LARGE PROLINE-RICH PROTEIN BAG6"/>
    <property type="match status" value="1"/>
</dbReference>
<evidence type="ECO:0000256" key="18">
    <source>
        <dbReference type="ARBA" id="ARBA00023242"/>
    </source>
</evidence>
<evidence type="ECO:0000256" key="23">
    <source>
        <dbReference type="SAM" id="MobiDB-lite"/>
    </source>
</evidence>
<name>A0A6S7I2D3_PARCT</name>
<evidence type="ECO:0000313" key="25">
    <source>
        <dbReference type="Proteomes" id="UP001152795"/>
    </source>
</evidence>
<keyword evidence="25" id="KW-1185">Reference proteome</keyword>
<keyword evidence="10" id="KW-0053">Apoptosis</keyword>
<keyword evidence="11" id="KW-0677">Repeat</keyword>
<evidence type="ECO:0000256" key="13">
    <source>
        <dbReference type="ARBA" id="ARBA00022853"/>
    </source>
</evidence>
<protein>
    <recommendedName>
        <fullName evidence="5">Large proline-rich protein BAG6</fullName>
    </recommendedName>
    <alternativeName>
        <fullName evidence="20">BCL2-associated athanogene 6</fullName>
    </alternativeName>
    <alternativeName>
        <fullName evidence="19">HLA-B-associated transcript 3</fullName>
    </alternativeName>
</protein>
<keyword evidence="17" id="KW-0143">Chaperone</keyword>
<dbReference type="OrthoDB" id="1885901at2759"/>
<evidence type="ECO:0000256" key="12">
    <source>
        <dbReference type="ARBA" id="ARBA00022782"/>
    </source>
</evidence>
<evidence type="ECO:0000256" key="16">
    <source>
        <dbReference type="ARBA" id="ARBA00022990"/>
    </source>
</evidence>
<evidence type="ECO:0000256" key="6">
    <source>
        <dbReference type="ARBA" id="ARBA00022448"/>
    </source>
</evidence>
<dbReference type="GO" id="GO:0036503">
    <property type="term" value="P:ERAD pathway"/>
    <property type="evidence" value="ECO:0007669"/>
    <property type="project" value="TreeGrafter"/>
</dbReference>
<evidence type="ECO:0000256" key="21">
    <source>
        <dbReference type="ARBA" id="ARBA00046003"/>
    </source>
</evidence>
<dbReference type="SMART" id="SM00213">
    <property type="entry name" value="UBQ"/>
    <property type="match status" value="1"/>
</dbReference>
<evidence type="ECO:0000256" key="7">
    <source>
        <dbReference type="ARBA" id="ARBA00022490"/>
    </source>
</evidence>
<dbReference type="FunFam" id="3.10.20.90:FF:000154">
    <property type="entry name" value="Large proline-rich protein BAG6"/>
    <property type="match status" value="1"/>
</dbReference>
<keyword evidence="8" id="KW-0964">Secreted</keyword>
<dbReference type="GO" id="GO:0030154">
    <property type="term" value="P:cell differentiation"/>
    <property type="evidence" value="ECO:0007669"/>
    <property type="project" value="UniProtKB-KW"/>
</dbReference>
<comment type="function">
    <text evidence="21">Involved in DNA damage-induced apoptosis: following DNA damage, accumulates in the nucleus and forms a complex with p300/EP300, enhancing p300/EP300-mediated p53/TP53 acetylation leading to increase p53/TP53 transcriptional activity. When nuclear, may also act as a component of some chromatin regulator complex that regulates histone 3 'Lys-4' dimethylation (H3K4me2).</text>
</comment>
<evidence type="ECO:0000256" key="10">
    <source>
        <dbReference type="ARBA" id="ARBA00022703"/>
    </source>
</evidence>
<dbReference type="GO" id="GO:0006915">
    <property type="term" value="P:apoptotic process"/>
    <property type="evidence" value="ECO:0007669"/>
    <property type="project" value="UniProtKB-KW"/>
</dbReference>
<feature type="region of interest" description="Disordered" evidence="23">
    <location>
        <begin position="304"/>
        <end position="341"/>
    </location>
</feature>
<evidence type="ECO:0000313" key="24">
    <source>
        <dbReference type="EMBL" id="CAB3999038.1"/>
    </source>
</evidence>
<dbReference type="Pfam" id="PF00240">
    <property type="entry name" value="ubiquitin"/>
    <property type="match status" value="1"/>
</dbReference>
<evidence type="ECO:0000256" key="15">
    <source>
        <dbReference type="ARBA" id="ARBA00022871"/>
    </source>
</evidence>
<evidence type="ECO:0000256" key="2">
    <source>
        <dbReference type="ARBA" id="ARBA00004123"/>
    </source>
</evidence>
<dbReference type="EMBL" id="CACRXK020003502">
    <property type="protein sequence ID" value="CAB3999038.1"/>
    <property type="molecule type" value="Genomic_DNA"/>
</dbReference>
<dbReference type="Gene3D" id="3.10.20.90">
    <property type="entry name" value="Phosphatidylinositol 3-kinase Catalytic Subunit, Chain A, domain 1"/>
    <property type="match status" value="1"/>
</dbReference>
<comment type="caution">
    <text evidence="24">The sequence shown here is derived from an EMBL/GenBank/DDBJ whole genome shotgun (WGS) entry which is preliminary data.</text>
</comment>
<dbReference type="GO" id="GO:0006325">
    <property type="term" value="P:chromatin organization"/>
    <property type="evidence" value="ECO:0007669"/>
    <property type="project" value="UniProtKB-KW"/>
</dbReference>
<dbReference type="PROSITE" id="PS00299">
    <property type="entry name" value="UBIQUITIN_1"/>
    <property type="match status" value="1"/>
</dbReference>
<gene>
    <name evidence="24" type="ORF">PACLA_8A089757</name>
</gene>
<keyword evidence="15" id="KW-0744">Spermatogenesis</keyword>
<evidence type="ECO:0000256" key="22">
    <source>
        <dbReference type="ARBA" id="ARBA00046936"/>
    </source>
</evidence>
<keyword evidence="18" id="KW-0539">Nucleus</keyword>
<evidence type="ECO:0000256" key="14">
    <source>
        <dbReference type="ARBA" id="ARBA00022859"/>
    </source>
</evidence>
<dbReference type="AlphaFoldDB" id="A0A6S7I2D3"/>
<evidence type="ECO:0000256" key="17">
    <source>
        <dbReference type="ARBA" id="ARBA00023186"/>
    </source>
</evidence>
<dbReference type="GO" id="GO:0031593">
    <property type="term" value="F:polyubiquitin modification-dependent protein binding"/>
    <property type="evidence" value="ECO:0007669"/>
    <property type="project" value="TreeGrafter"/>
</dbReference>
<dbReference type="PROSITE" id="PS50053">
    <property type="entry name" value="UBIQUITIN_2"/>
    <property type="match status" value="1"/>
</dbReference>
<dbReference type="InterPro" id="IPR029071">
    <property type="entry name" value="Ubiquitin-like_domsf"/>
</dbReference>
<dbReference type="Pfam" id="PF12057">
    <property type="entry name" value="BAG6"/>
    <property type="match status" value="1"/>
</dbReference>
<keyword evidence="14" id="KW-0391">Immunity</keyword>
<dbReference type="GO" id="GO:0002376">
    <property type="term" value="P:immune system process"/>
    <property type="evidence" value="ECO:0007669"/>
    <property type="project" value="UniProtKB-KW"/>
</dbReference>
<proteinExistence type="predicted"/>
<evidence type="ECO:0000256" key="1">
    <source>
        <dbReference type="ARBA" id="ARBA00002067"/>
    </source>
</evidence>
<keyword evidence="9" id="KW-0597">Phosphoprotein</keyword>
<dbReference type="Proteomes" id="UP001152795">
    <property type="component" value="Unassembled WGS sequence"/>
</dbReference>